<proteinExistence type="predicted"/>
<protein>
    <submittedName>
        <fullName evidence="2">Uncharacterized protein</fullName>
    </submittedName>
</protein>
<dbReference type="AlphaFoldDB" id="A0A6J4RYX8"/>
<dbReference type="EMBL" id="CADCVI010000187">
    <property type="protein sequence ID" value="CAA9482134.1"/>
    <property type="molecule type" value="Genomic_DNA"/>
</dbReference>
<accession>A0A6J4RYX8</accession>
<gene>
    <name evidence="2" type="ORF">AVDCRST_MAG25-2837</name>
</gene>
<evidence type="ECO:0000313" key="2">
    <source>
        <dbReference type="EMBL" id="CAA9482134.1"/>
    </source>
</evidence>
<sequence length="178" mass="18480">MAEGKKKRSLREAFGVVQQPGEKATAQETPEGEAVATPIAAPEGGKPAPRVEETPKKAAPRKTRASSNGKSPGAGSRGRRKSPGEGETGETMITGRAPAARGGGRGRASSGENGREDAGGMVPGKGGKLVPAETPVNMTFTVTARERYLWTLELKRRGLTAVGVLRETMEGMVGEDQG</sequence>
<organism evidence="2">
    <name type="scientific">uncultured Rubrobacteraceae bacterium</name>
    <dbReference type="NCBI Taxonomy" id="349277"/>
    <lineage>
        <taxon>Bacteria</taxon>
        <taxon>Bacillati</taxon>
        <taxon>Actinomycetota</taxon>
        <taxon>Rubrobacteria</taxon>
        <taxon>Rubrobacterales</taxon>
        <taxon>Rubrobacteraceae</taxon>
        <taxon>environmental samples</taxon>
    </lineage>
</organism>
<reference evidence="2" key="1">
    <citation type="submission" date="2020-02" db="EMBL/GenBank/DDBJ databases">
        <authorList>
            <person name="Meier V. D."/>
        </authorList>
    </citation>
    <scope>NUCLEOTIDE SEQUENCE</scope>
    <source>
        <strain evidence="2">AVDCRST_MAG25</strain>
    </source>
</reference>
<name>A0A6J4RYX8_9ACTN</name>
<feature type="region of interest" description="Disordered" evidence="1">
    <location>
        <begin position="1"/>
        <end position="130"/>
    </location>
</feature>
<feature type="compositionally biased region" description="Low complexity" evidence="1">
    <location>
        <begin position="89"/>
        <end position="100"/>
    </location>
</feature>
<evidence type="ECO:0000256" key="1">
    <source>
        <dbReference type="SAM" id="MobiDB-lite"/>
    </source>
</evidence>